<dbReference type="InterPro" id="IPR006640">
    <property type="entry name" value="SprT-like_domain"/>
</dbReference>
<dbReference type="Proteomes" id="UP000196710">
    <property type="component" value="Chromosome"/>
</dbReference>
<name>A0A1Z2XQY5_9FIRM</name>
<organism evidence="3 5">
    <name type="scientific">Acutalibacter muris</name>
    <dbReference type="NCBI Taxonomy" id="1796620"/>
    <lineage>
        <taxon>Bacteria</taxon>
        <taxon>Bacillati</taxon>
        <taxon>Bacillota</taxon>
        <taxon>Clostridia</taxon>
        <taxon>Eubacteriales</taxon>
        <taxon>Acutalibacteraceae</taxon>
        <taxon>Acutalibacter</taxon>
    </lineage>
</organism>
<evidence type="ECO:0000313" key="3">
    <source>
        <dbReference type="EMBL" id="QQR32161.1"/>
    </source>
</evidence>
<gene>
    <name evidence="2" type="ORF">ADH66_09330</name>
    <name evidence="3" type="ORF">I5Q82_19370</name>
</gene>
<dbReference type="SMART" id="SM00731">
    <property type="entry name" value="SprT"/>
    <property type="match status" value="1"/>
</dbReference>
<reference evidence="4" key="2">
    <citation type="submission" date="2017-05" db="EMBL/GenBank/DDBJ databases">
        <title>Improved OligoMM genomes.</title>
        <authorList>
            <person name="Garzetti D."/>
        </authorList>
    </citation>
    <scope>NUCLEOTIDE SEQUENCE [LARGE SCALE GENOMIC DNA]</scope>
    <source>
        <strain evidence="4">KB18</strain>
    </source>
</reference>
<sequence length="153" mass="17792">MAGLRLELLALGIPVSSRLEPEVRVNTRAKRRLGCCFYQSGRYWIEVSQKVLENEALLKQTLVHELLHTCPKCRDHGARWRAYAQIVNEKLGYRIERTVRTETPIGPLRHEEIKYILECQSCGAQIKRMRMSKAVKSPWRYRCPCGGKLKRVL</sequence>
<reference evidence="2" key="1">
    <citation type="journal article" date="2017" name="Genome Announc.">
        <title>High-Quality Whole-Genome Sequences of the Oligo-Mouse-Microbiota Bacterial Community.</title>
        <authorList>
            <person name="Garzetti D."/>
            <person name="Brugiroux S."/>
            <person name="Bunk B."/>
            <person name="Pukall R."/>
            <person name="McCoy K.D."/>
            <person name="Macpherson A.J."/>
            <person name="Stecher B."/>
        </authorList>
    </citation>
    <scope>NUCLEOTIDE SEQUENCE</scope>
    <source>
        <strain evidence="2">KB18</strain>
    </source>
</reference>
<dbReference type="EMBL" id="CP021422">
    <property type="protein sequence ID" value="ASB40836.1"/>
    <property type="molecule type" value="Genomic_DNA"/>
</dbReference>
<evidence type="ECO:0000313" key="4">
    <source>
        <dbReference type="Proteomes" id="UP000196710"/>
    </source>
</evidence>
<reference evidence="3 5" key="3">
    <citation type="submission" date="2020-11" db="EMBL/GenBank/DDBJ databases">
        <title>Closed and high quality bacterial genomes of the OMM12 community.</title>
        <authorList>
            <person name="Marbouty M."/>
            <person name="Lamy-Besnier Q."/>
            <person name="Debarbieux L."/>
            <person name="Koszul R."/>
        </authorList>
    </citation>
    <scope>NUCLEOTIDE SEQUENCE [LARGE SCALE GENOMIC DNA]</scope>
    <source>
        <strain evidence="3 5">KB18</strain>
    </source>
</reference>
<dbReference type="Pfam" id="PF10263">
    <property type="entry name" value="SprT-like"/>
    <property type="match status" value="1"/>
</dbReference>
<evidence type="ECO:0000313" key="2">
    <source>
        <dbReference type="EMBL" id="ASB40836.1"/>
    </source>
</evidence>
<dbReference type="Proteomes" id="UP000596035">
    <property type="component" value="Chromosome"/>
</dbReference>
<feature type="domain" description="SprT-like" evidence="1">
    <location>
        <begin position="6"/>
        <end position="152"/>
    </location>
</feature>
<dbReference type="AlphaFoldDB" id="A0A1Z2XQY5"/>
<evidence type="ECO:0000259" key="1">
    <source>
        <dbReference type="SMART" id="SM00731"/>
    </source>
</evidence>
<dbReference type="GO" id="GO:0006950">
    <property type="term" value="P:response to stress"/>
    <property type="evidence" value="ECO:0007669"/>
    <property type="project" value="UniProtKB-ARBA"/>
</dbReference>
<accession>A0A1Z2XQY5</accession>
<dbReference type="KEGG" id="amur:ADH66_09330"/>
<evidence type="ECO:0000313" key="5">
    <source>
        <dbReference type="Proteomes" id="UP000596035"/>
    </source>
</evidence>
<protein>
    <submittedName>
        <fullName evidence="3">SprT-like domain-containing protein</fullName>
    </submittedName>
</protein>
<keyword evidence="4" id="KW-1185">Reference proteome</keyword>
<dbReference type="EMBL" id="CP065321">
    <property type="protein sequence ID" value="QQR32161.1"/>
    <property type="molecule type" value="Genomic_DNA"/>
</dbReference>
<proteinExistence type="predicted"/>